<feature type="binding site" evidence="13">
    <location>
        <position position="587"/>
    </location>
    <ligand>
        <name>NADP(+)</name>
        <dbReference type="ChEBI" id="CHEBI:58349"/>
    </ligand>
</feature>
<evidence type="ECO:0000256" key="13">
    <source>
        <dbReference type="PIRSR" id="PIRSR009407-4"/>
    </source>
</evidence>
<feature type="binding site" evidence="12">
    <location>
        <position position="550"/>
    </location>
    <ligand>
        <name>Mg(2+)</name>
        <dbReference type="ChEBI" id="CHEBI:18420"/>
    </ligand>
</feature>
<evidence type="ECO:0000256" key="6">
    <source>
        <dbReference type="ARBA" id="ARBA00023002"/>
    </source>
</evidence>
<protein>
    <recommendedName>
        <fullName evidence="9">Isocitrate dehydrogenase [NADP]</fullName>
        <ecNumber evidence="9">1.1.1.42</ecNumber>
    </recommendedName>
    <alternativeName>
        <fullName evidence="9">Oxalosuccinate decarboxylase</fullName>
    </alternativeName>
</protein>
<feature type="binding site" evidence="11">
    <location>
        <position position="143"/>
    </location>
    <ligand>
        <name>D-threo-isocitrate</name>
        <dbReference type="ChEBI" id="CHEBI:15562"/>
    </ligand>
</feature>
<dbReference type="EC" id="1.1.1.42" evidence="9"/>
<dbReference type="EMBL" id="QXFH01000072">
    <property type="protein sequence ID" value="RIV32905.1"/>
    <property type="molecule type" value="Genomic_DNA"/>
</dbReference>
<feature type="site" description="Critical for catalysis" evidence="10">
    <location>
        <position position="253"/>
    </location>
</feature>
<feature type="binding site" evidence="12">
    <location>
        <position position="348"/>
    </location>
    <ligand>
        <name>Mg(2+)</name>
        <dbReference type="ChEBI" id="CHEBI:18420"/>
    </ligand>
</feature>
<dbReference type="GO" id="GO:0006099">
    <property type="term" value="P:tricarboxylic acid cycle"/>
    <property type="evidence" value="ECO:0007669"/>
    <property type="project" value="UniProtKB-KW"/>
</dbReference>
<comment type="catalytic activity">
    <reaction evidence="7 9">
        <text>D-threo-isocitrate + NADP(+) = 2-oxoglutarate + CO2 + NADPH</text>
        <dbReference type="Rhea" id="RHEA:19629"/>
        <dbReference type="ChEBI" id="CHEBI:15562"/>
        <dbReference type="ChEBI" id="CHEBI:16526"/>
        <dbReference type="ChEBI" id="CHEBI:16810"/>
        <dbReference type="ChEBI" id="CHEBI:57783"/>
        <dbReference type="ChEBI" id="CHEBI:58349"/>
        <dbReference type="EC" id="1.1.1.42"/>
    </reaction>
</comment>
<proteinExistence type="inferred from homology"/>
<evidence type="ECO:0000256" key="8">
    <source>
        <dbReference type="ARBA" id="ARBA00046318"/>
    </source>
</evidence>
<feature type="binding site" evidence="12">
    <location>
        <position position="546"/>
    </location>
    <ligand>
        <name>Mg(2+)</name>
        <dbReference type="ChEBI" id="CHEBI:18420"/>
    </ligand>
</feature>
<keyword evidence="4 12" id="KW-0460">Magnesium</keyword>
<evidence type="ECO:0000256" key="5">
    <source>
        <dbReference type="ARBA" id="ARBA00022857"/>
    </source>
</evidence>
<evidence type="ECO:0000256" key="1">
    <source>
        <dbReference type="ARBA" id="ARBA00022435"/>
    </source>
</evidence>
<dbReference type="RefSeq" id="WP_119608168.1">
    <property type="nucleotide sequence ID" value="NZ_QXFH01000072.1"/>
</dbReference>
<evidence type="ECO:0000313" key="15">
    <source>
        <dbReference type="Proteomes" id="UP000266067"/>
    </source>
</evidence>
<organism evidence="14 15">
    <name type="scientific">Flagellimonas lutimaris</name>
    <dbReference type="NCBI Taxonomy" id="475082"/>
    <lineage>
        <taxon>Bacteria</taxon>
        <taxon>Pseudomonadati</taxon>
        <taxon>Bacteroidota</taxon>
        <taxon>Flavobacteriia</taxon>
        <taxon>Flavobacteriales</taxon>
        <taxon>Flavobacteriaceae</taxon>
        <taxon>Flagellimonas</taxon>
    </lineage>
</organism>
<feature type="binding site" evidence="13">
    <location>
        <position position="647"/>
    </location>
    <ligand>
        <name>NADP(+)</name>
        <dbReference type="ChEBI" id="CHEBI:58349"/>
    </ligand>
</feature>
<dbReference type="GO" id="GO:0006097">
    <property type="term" value="P:glyoxylate cycle"/>
    <property type="evidence" value="ECO:0007669"/>
    <property type="project" value="UniProtKB-KW"/>
</dbReference>
<evidence type="ECO:0000256" key="7">
    <source>
        <dbReference type="ARBA" id="ARBA00023554"/>
    </source>
</evidence>
<dbReference type="AlphaFoldDB" id="A0A3A1N5J8"/>
<dbReference type="OrthoDB" id="9807643at2"/>
<keyword evidence="6 9" id="KW-0560">Oxidoreductase</keyword>
<evidence type="ECO:0000256" key="10">
    <source>
        <dbReference type="PIRSR" id="PIRSR009407-1"/>
    </source>
</evidence>
<keyword evidence="15" id="KW-1185">Reference proteome</keyword>
<evidence type="ECO:0000256" key="12">
    <source>
        <dbReference type="PIRSR" id="PIRSR009407-3"/>
    </source>
</evidence>
<keyword evidence="1 9" id="KW-0329">Glyoxylate bypass</keyword>
<gene>
    <name evidence="14" type="ORF">D2V08_10775</name>
</gene>
<evidence type="ECO:0000256" key="2">
    <source>
        <dbReference type="ARBA" id="ARBA00022532"/>
    </source>
</evidence>
<evidence type="ECO:0000313" key="14">
    <source>
        <dbReference type="EMBL" id="RIV32905.1"/>
    </source>
</evidence>
<dbReference type="Gene3D" id="3.40.718.10">
    <property type="entry name" value="Isopropylmalate Dehydrogenase"/>
    <property type="match status" value="2"/>
</dbReference>
<feature type="binding site" evidence="13">
    <location>
        <begin position="598"/>
        <end position="600"/>
    </location>
    <ligand>
        <name>NADP(+)</name>
        <dbReference type="ChEBI" id="CHEBI:58349"/>
    </ligand>
</feature>
<dbReference type="GO" id="GO:0004450">
    <property type="term" value="F:isocitrate dehydrogenase (NADP+) activity"/>
    <property type="evidence" value="ECO:0007669"/>
    <property type="project" value="UniProtKB-EC"/>
</dbReference>
<dbReference type="SUPFAM" id="SSF53659">
    <property type="entry name" value="Isocitrate/Isopropylmalate dehydrogenase-like"/>
    <property type="match status" value="1"/>
</dbReference>
<feature type="binding site" evidence="13">
    <location>
        <position position="133"/>
    </location>
    <ligand>
        <name>NADP(+)</name>
        <dbReference type="ChEBI" id="CHEBI:58349"/>
    </ligand>
</feature>
<evidence type="ECO:0000256" key="9">
    <source>
        <dbReference type="PIRNR" id="PIRNR009407"/>
    </source>
</evidence>
<dbReference type="PANTHER" id="PTHR36999:SF1">
    <property type="entry name" value="ISOCITRATE DEHYDROGENASE (NADP(+))"/>
    <property type="match status" value="1"/>
</dbReference>
<accession>A0A3A1N5J8</accession>
<comment type="similarity">
    <text evidence="8 9">Belongs to the monomeric-type IDH family.</text>
</comment>
<keyword evidence="2 9" id="KW-0816">Tricarboxylic acid cycle</keyword>
<feature type="site" description="Critical for catalysis" evidence="10">
    <location>
        <position position="418"/>
    </location>
</feature>
<evidence type="ECO:0000256" key="11">
    <source>
        <dbReference type="PIRSR" id="PIRSR009407-2"/>
    </source>
</evidence>
<sequence>MAKLYYTKTDEAPALATLSFLPIVKSFTETANITVETKDISLAGRIAAVFPELLTKEQQVPDDLSILGELAKTPEANIIKLPNISASIPQLKEAIEELQKKGYNLPDYPDEPKTDEEKVIKAKYDKIKGSAVNPVLREGNSDRRAPKAVKNYAKAHPHTMGEWSSDSKTHVATMSHGDFKANEQSITMPNAEEIRIELVGADGSTTVLKDKLSLLKGEVIDATVMSKKALVDFLTKEIADARENNILLSLHFKATMMKVSDPIIFGHALEVYFSELFKNYGDTFEKLGINPNNGLETLLDKIGELPEDQHKEIVGAIKASIENGPDLAMVNSDKGITNLHVPSDVIIDASMPAMIRNSGKMWDKNGELQDTKAIIPDSSYAGVYQATIDFCKENGAFDPKTMGTVPNVGLMAQKAEEYGSHDKTFEIEKAGTVKVVNASGETLIEHAVEEGDIWRMCQVKDAPVQDWVKLAVSRARATGTPAVFWLDEERAHDAELIKKVNLYLKDHNTDGLDIRILSPTEATKFTLKRMKEGKDTISVSGNVLRDYLTDLFPILEVGTSAKMLSIVPLMNGGGLFETGAGGSAPKHVEQFLEEGHLRWDSLGEFLALAVSLEFFGEKNKNAKAQVLADALDKATEEFLNQDRSPSRKVNELDTRGSHFYLSLYWAEQLAKQEKDEELKSIFSKVHKELSSNEEKIAQELIDAQGSPVDIGGYYLPNPEMASKAMRPSETLNNILSSIG</sequence>
<feature type="binding site" evidence="13">
    <location>
        <begin position="80"/>
        <end position="85"/>
    </location>
    <ligand>
        <name>NADP(+)</name>
        <dbReference type="ChEBI" id="CHEBI:58349"/>
    </ligand>
</feature>
<keyword evidence="5 9" id="KW-0521">NADP</keyword>
<evidence type="ECO:0000256" key="3">
    <source>
        <dbReference type="ARBA" id="ARBA00022723"/>
    </source>
</evidence>
<dbReference type="PANTHER" id="PTHR36999">
    <property type="entry name" value="ISOCITRATE DEHYDROGENASE [NADP]"/>
    <property type="match status" value="1"/>
</dbReference>
<reference evidence="14 15" key="1">
    <citation type="submission" date="2018-08" db="EMBL/GenBank/DDBJ databases">
        <title>Proposal of Muricauda 72 sp.nov. and Muricauda NH166 sp.nov., isolated from seawater.</title>
        <authorList>
            <person name="Cheng H."/>
            <person name="Wu Y.-H."/>
            <person name="Guo L.-L."/>
            <person name="Xu X.-W."/>
        </authorList>
    </citation>
    <scope>NUCLEOTIDE SEQUENCE [LARGE SCALE GENOMIC DNA]</scope>
    <source>
        <strain evidence="14 15">KCTC 22173</strain>
    </source>
</reference>
<evidence type="ECO:0000256" key="4">
    <source>
        <dbReference type="ARBA" id="ARBA00022842"/>
    </source>
</evidence>
<dbReference type="GO" id="GO:0046872">
    <property type="term" value="F:metal ion binding"/>
    <property type="evidence" value="ECO:0007669"/>
    <property type="project" value="UniProtKB-KW"/>
</dbReference>
<dbReference type="Pfam" id="PF03971">
    <property type="entry name" value="IDH"/>
    <property type="match status" value="1"/>
</dbReference>
<name>A0A3A1N5J8_9FLAO</name>
<keyword evidence="3 12" id="KW-0479">Metal-binding</keyword>
<feature type="binding site" evidence="13">
    <location>
        <begin position="582"/>
        <end position="583"/>
    </location>
    <ligand>
        <name>NADP(+)</name>
        <dbReference type="ChEBI" id="CHEBI:58349"/>
    </ligand>
</feature>
<dbReference type="Proteomes" id="UP000266067">
    <property type="component" value="Unassembled WGS sequence"/>
</dbReference>
<dbReference type="NCBIfam" id="TIGR00178">
    <property type="entry name" value="monomer_idh"/>
    <property type="match status" value="1"/>
</dbReference>
<comment type="caution">
    <text evidence="14">The sequence shown here is derived from an EMBL/GenBank/DDBJ whole genome shotgun (WGS) entry which is preliminary data.</text>
</comment>
<dbReference type="InterPro" id="IPR004436">
    <property type="entry name" value="Isocitrate_DH_NADP_mono"/>
</dbReference>
<feature type="binding site" evidence="11">
    <location>
        <begin position="130"/>
        <end position="137"/>
    </location>
    <ligand>
        <name>substrate</name>
    </ligand>
</feature>
<feature type="binding site" evidence="11">
    <location>
        <position position="545"/>
    </location>
    <ligand>
        <name>D-threo-isocitrate</name>
        <dbReference type="ChEBI" id="CHEBI:15562"/>
    </ligand>
</feature>
<dbReference type="PIRSF" id="PIRSF009407">
    <property type="entry name" value="IDH_monmr"/>
    <property type="match status" value="1"/>
</dbReference>
<comment type="cofactor">
    <cofactor evidence="12">
        <name>Mg(2+)</name>
        <dbReference type="ChEBI" id="CHEBI:18420"/>
    </cofactor>
    <cofactor evidence="12">
        <name>Mn(2+)</name>
        <dbReference type="ChEBI" id="CHEBI:29035"/>
    </cofactor>
    <text evidence="12">Binds 1 Mg(2+) or Mn(2+) ion per subunit.</text>
</comment>